<gene>
    <name evidence="6" type="ORF">RPR59_04375</name>
</gene>
<dbReference type="SUPFAM" id="SSF46785">
    <property type="entry name" value="Winged helix' DNA-binding domain"/>
    <property type="match status" value="1"/>
</dbReference>
<keyword evidence="2" id="KW-0805">Transcription regulation</keyword>
<evidence type="ECO:0000259" key="5">
    <source>
        <dbReference type="PROSITE" id="PS50931"/>
    </source>
</evidence>
<reference evidence="6 7" key="1">
    <citation type="submission" date="2023-09" db="EMBL/GenBank/DDBJ databases">
        <authorList>
            <person name="Rey-Velasco X."/>
        </authorList>
    </citation>
    <scope>NUCLEOTIDE SEQUENCE [LARGE SCALE GENOMIC DNA]</scope>
    <source>
        <strain evidence="6 7">W311</strain>
    </source>
</reference>
<keyword evidence="4" id="KW-0804">Transcription</keyword>
<dbReference type="InterPro" id="IPR036388">
    <property type="entry name" value="WH-like_DNA-bd_sf"/>
</dbReference>
<dbReference type="InterPro" id="IPR037402">
    <property type="entry name" value="YidZ_PBP2"/>
</dbReference>
<keyword evidence="7" id="KW-1185">Reference proteome</keyword>
<dbReference type="InterPro" id="IPR036390">
    <property type="entry name" value="WH_DNA-bd_sf"/>
</dbReference>
<evidence type="ECO:0000256" key="3">
    <source>
        <dbReference type="ARBA" id="ARBA00023125"/>
    </source>
</evidence>
<dbReference type="PANTHER" id="PTHR30118">
    <property type="entry name" value="HTH-TYPE TRANSCRIPTIONAL REGULATOR LEUO-RELATED"/>
    <property type="match status" value="1"/>
</dbReference>
<dbReference type="PANTHER" id="PTHR30118:SF15">
    <property type="entry name" value="TRANSCRIPTIONAL REGULATORY PROTEIN"/>
    <property type="match status" value="1"/>
</dbReference>
<evidence type="ECO:0000256" key="4">
    <source>
        <dbReference type="ARBA" id="ARBA00023163"/>
    </source>
</evidence>
<dbReference type="InterPro" id="IPR050389">
    <property type="entry name" value="LysR-type_TF"/>
</dbReference>
<evidence type="ECO:0000256" key="2">
    <source>
        <dbReference type="ARBA" id="ARBA00023015"/>
    </source>
</evidence>
<evidence type="ECO:0000313" key="7">
    <source>
        <dbReference type="Proteomes" id="UP001302249"/>
    </source>
</evidence>
<dbReference type="EMBL" id="CP135076">
    <property type="protein sequence ID" value="WNO54497.1"/>
    <property type="molecule type" value="Genomic_DNA"/>
</dbReference>
<protein>
    <submittedName>
        <fullName evidence="6">LysR family transcriptional regulator</fullName>
    </submittedName>
</protein>
<keyword evidence="3" id="KW-0238">DNA-binding</keyword>
<evidence type="ECO:0000256" key="1">
    <source>
        <dbReference type="ARBA" id="ARBA00009437"/>
    </source>
</evidence>
<dbReference type="InterPro" id="IPR000847">
    <property type="entry name" value="LysR_HTH_N"/>
</dbReference>
<dbReference type="PRINTS" id="PR00039">
    <property type="entry name" value="HTHLYSR"/>
</dbReference>
<comment type="similarity">
    <text evidence="1">Belongs to the LysR transcriptional regulatory family.</text>
</comment>
<dbReference type="InterPro" id="IPR005119">
    <property type="entry name" value="LysR_subst-bd"/>
</dbReference>
<proteinExistence type="inferred from homology"/>
<dbReference type="Gene3D" id="1.10.10.10">
    <property type="entry name" value="Winged helix-like DNA-binding domain superfamily/Winged helix DNA-binding domain"/>
    <property type="match status" value="1"/>
</dbReference>
<dbReference type="Pfam" id="PF00126">
    <property type="entry name" value="HTH_1"/>
    <property type="match status" value="1"/>
</dbReference>
<dbReference type="RefSeq" id="WP_313917052.1">
    <property type="nucleotide sequence ID" value="NZ_CP135076.1"/>
</dbReference>
<accession>A0ABZ0BBC0</accession>
<evidence type="ECO:0000313" key="6">
    <source>
        <dbReference type="EMBL" id="WNO54497.1"/>
    </source>
</evidence>
<dbReference type="SUPFAM" id="SSF53850">
    <property type="entry name" value="Periplasmic binding protein-like II"/>
    <property type="match status" value="1"/>
</dbReference>
<dbReference type="CDD" id="cd08417">
    <property type="entry name" value="PBP2_Nitroaromatics_like"/>
    <property type="match status" value="1"/>
</dbReference>
<sequence>MIETDLNLLRVFDTLYEERSVTRASERLGLTQSAVSHALRRLRDMLDDPLFVRAARGLQPTPRAIEIAPGVRTGLDQLRSALAPSQFDPAIAERGFTLAAGSYFCALLVPKLVARTRVTAPGISFRIVPQGAQLLSELDESVVDLALGAFSRVPPRLTAQPLYREELVWIAAAGHPLSAGPVSTEALEAQPRLRIAPARPFEALRSAGPQGDLERHAIAESDAAGRTPAATVYDALTAIATVARTDQIALVPERFVRDRGHEAIAVLDAPGQAHGIELSMLWHSKFDADAGLTWLRETIVDILR</sequence>
<dbReference type="PROSITE" id="PS50931">
    <property type="entry name" value="HTH_LYSR"/>
    <property type="match status" value="1"/>
</dbReference>
<dbReference type="Gene3D" id="3.40.190.10">
    <property type="entry name" value="Periplasmic binding protein-like II"/>
    <property type="match status" value="2"/>
</dbReference>
<dbReference type="Proteomes" id="UP001302249">
    <property type="component" value="Chromosome"/>
</dbReference>
<name>A0ABZ0BBC0_9SPHN</name>
<dbReference type="Pfam" id="PF03466">
    <property type="entry name" value="LysR_substrate"/>
    <property type="match status" value="1"/>
</dbReference>
<organism evidence="6 7">
    <name type="scientific">Stakelama saccharophila</name>
    <dbReference type="NCBI Taxonomy" id="3075605"/>
    <lineage>
        <taxon>Bacteria</taxon>
        <taxon>Pseudomonadati</taxon>
        <taxon>Pseudomonadota</taxon>
        <taxon>Alphaproteobacteria</taxon>
        <taxon>Sphingomonadales</taxon>
        <taxon>Sphingomonadaceae</taxon>
        <taxon>Stakelama</taxon>
    </lineage>
</organism>
<feature type="domain" description="HTH lysR-type" evidence="5">
    <location>
        <begin position="4"/>
        <end position="61"/>
    </location>
</feature>